<sequence>MQAFILQPLIIQLGAPNNADGSLPAIASSRCHATFSTRQQYADAHILCTGGFGSHFNQTDNPHWHWSQTELQRLGVPRRALLPGIDSRFTFEDASLTLSWLSTQEKFTSDNTQLLIVTSDFHQPRVKLIFDALFDGWHKHYISAPTPVPETEYQRLHTHELSVMNRERDNIARYFQQRT</sequence>
<keyword evidence="3" id="KW-1185">Reference proteome</keyword>
<dbReference type="CDD" id="cd06259">
    <property type="entry name" value="YdcF-like"/>
    <property type="match status" value="1"/>
</dbReference>
<gene>
    <name evidence="2" type="ORF">L2725_19225</name>
</gene>
<proteinExistence type="predicted"/>
<dbReference type="PANTHER" id="PTHR30336">
    <property type="entry name" value="INNER MEMBRANE PROTEIN, PROBABLE PERMEASE"/>
    <property type="match status" value="1"/>
</dbReference>
<evidence type="ECO:0000259" key="1">
    <source>
        <dbReference type="Pfam" id="PF02698"/>
    </source>
</evidence>
<dbReference type="Pfam" id="PF02698">
    <property type="entry name" value="DUF218"/>
    <property type="match status" value="1"/>
</dbReference>
<organism evidence="2 3">
    <name type="scientific">Shewanella corallii</name>
    <dbReference type="NCBI Taxonomy" id="560080"/>
    <lineage>
        <taxon>Bacteria</taxon>
        <taxon>Pseudomonadati</taxon>
        <taxon>Pseudomonadota</taxon>
        <taxon>Gammaproteobacteria</taxon>
        <taxon>Alteromonadales</taxon>
        <taxon>Shewanellaceae</taxon>
        <taxon>Shewanella</taxon>
    </lineage>
</organism>
<evidence type="ECO:0000313" key="3">
    <source>
        <dbReference type="Proteomes" id="UP001202831"/>
    </source>
</evidence>
<dbReference type="InterPro" id="IPR003848">
    <property type="entry name" value="DUF218"/>
</dbReference>
<feature type="domain" description="DUF218" evidence="1">
    <location>
        <begin position="23"/>
        <end position="152"/>
    </location>
</feature>
<reference evidence="2 3" key="1">
    <citation type="submission" date="2022-01" db="EMBL/GenBank/DDBJ databases">
        <title>Whole genome-based taxonomy of the Shewanellaceae.</title>
        <authorList>
            <person name="Martin-Rodriguez A.J."/>
        </authorList>
    </citation>
    <scope>NUCLEOTIDE SEQUENCE [LARGE SCALE GENOMIC DNA]</scope>
    <source>
        <strain evidence="2 3">DSM 21332</strain>
    </source>
</reference>
<dbReference type="Proteomes" id="UP001202831">
    <property type="component" value="Unassembled WGS sequence"/>
</dbReference>
<evidence type="ECO:0000313" key="2">
    <source>
        <dbReference type="EMBL" id="MCL2915877.1"/>
    </source>
</evidence>
<dbReference type="PANTHER" id="PTHR30336:SF20">
    <property type="entry name" value="DUF218 DOMAIN-CONTAINING PROTEIN"/>
    <property type="match status" value="1"/>
</dbReference>
<dbReference type="InterPro" id="IPR051599">
    <property type="entry name" value="Cell_Envelope_Assoc"/>
</dbReference>
<protein>
    <submittedName>
        <fullName evidence="2">YdcF family protein</fullName>
    </submittedName>
</protein>
<comment type="caution">
    <text evidence="2">The sequence shown here is derived from an EMBL/GenBank/DDBJ whole genome shotgun (WGS) entry which is preliminary data.</text>
</comment>
<dbReference type="EMBL" id="JAKIKT010000009">
    <property type="protein sequence ID" value="MCL2915877.1"/>
    <property type="molecule type" value="Genomic_DNA"/>
</dbReference>
<name>A0ABT0NDM2_9GAMM</name>
<dbReference type="RefSeq" id="WP_249250441.1">
    <property type="nucleotide sequence ID" value="NZ_JAKIKT010000009.1"/>
</dbReference>
<accession>A0ABT0NDM2</accession>